<feature type="transmembrane region" description="Helical" evidence="1">
    <location>
        <begin position="111"/>
        <end position="130"/>
    </location>
</feature>
<keyword evidence="1" id="KW-1133">Transmembrane helix</keyword>
<name>M0GBJ3_HALPT</name>
<sequence length="140" mass="15233">MYWAEALFGNNEVDLRTSIVGSLAVSFVVAIGYLTGIFGSASFVSWGGPNPPLVATLIAIISSGAIAYLRRGLILGLASSSFVFFTTGFVEVFFLYRGFTVSERLGFLFDLNFLIVSWGCLFGCIGYVGGEFLRRQIGRR</sequence>
<dbReference type="AlphaFoldDB" id="M0GBJ3"/>
<protein>
    <submittedName>
        <fullName evidence="2">Uncharacterized protein</fullName>
    </submittedName>
</protein>
<feature type="transmembrane region" description="Helical" evidence="1">
    <location>
        <begin position="81"/>
        <end position="99"/>
    </location>
</feature>
<comment type="caution">
    <text evidence="2">The sequence shown here is derived from an EMBL/GenBank/DDBJ whole genome shotgun (WGS) entry which is preliminary data.</text>
</comment>
<gene>
    <name evidence="2" type="ORF">C457_10921</name>
</gene>
<feature type="transmembrane region" description="Helical" evidence="1">
    <location>
        <begin position="20"/>
        <end position="46"/>
    </location>
</feature>
<dbReference type="OrthoDB" id="374764at2157"/>
<feature type="transmembrane region" description="Helical" evidence="1">
    <location>
        <begin position="52"/>
        <end position="69"/>
    </location>
</feature>
<keyword evidence="1" id="KW-0812">Transmembrane</keyword>
<dbReference type="RefSeq" id="WP_008094482.1">
    <property type="nucleotide sequence ID" value="NZ_AOLG01000031.1"/>
</dbReference>
<proteinExistence type="predicted"/>
<dbReference type="Proteomes" id="UP000011559">
    <property type="component" value="Unassembled WGS sequence"/>
</dbReference>
<organism evidence="2 3">
    <name type="scientific">Haloferax prahovense (strain DSM 18310 / JCM 13924 / TL6)</name>
    <dbReference type="NCBI Taxonomy" id="1227461"/>
    <lineage>
        <taxon>Archaea</taxon>
        <taxon>Methanobacteriati</taxon>
        <taxon>Methanobacteriota</taxon>
        <taxon>Stenosarchaea group</taxon>
        <taxon>Halobacteria</taxon>
        <taxon>Halobacteriales</taxon>
        <taxon>Haloferacaceae</taxon>
        <taxon>Haloferax</taxon>
    </lineage>
</organism>
<accession>M0GBJ3</accession>
<keyword evidence="1" id="KW-0472">Membrane</keyword>
<evidence type="ECO:0000313" key="2">
    <source>
        <dbReference type="EMBL" id="ELZ68918.1"/>
    </source>
</evidence>
<reference evidence="2 3" key="1">
    <citation type="journal article" date="2014" name="PLoS Genet.">
        <title>Phylogenetically driven sequencing of extremely halophilic archaea reveals strategies for static and dynamic osmo-response.</title>
        <authorList>
            <person name="Becker E.A."/>
            <person name="Seitzer P.M."/>
            <person name="Tritt A."/>
            <person name="Larsen D."/>
            <person name="Krusor M."/>
            <person name="Yao A.I."/>
            <person name="Wu D."/>
            <person name="Madern D."/>
            <person name="Eisen J.A."/>
            <person name="Darling A.E."/>
            <person name="Facciotti M.T."/>
        </authorList>
    </citation>
    <scope>NUCLEOTIDE SEQUENCE [LARGE SCALE GENOMIC DNA]</scope>
    <source>
        <strain evidence="3">DSM 18310 / JCM 13924 / TL6</strain>
    </source>
</reference>
<keyword evidence="3" id="KW-1185">Reference proteome</keyword>
<evidence type="ECO:0000313" key="3">
    <source>
        <dbReference type="Proteomes" id="UP000011559"/>
    </source>
</evidence>
<dbReference type="EMBL" id="AOLG01000031">
    <property type="protein sequence ID" value="ELZ68918.1"/>
    <property type="molecule type" value="Genomic_DNA"/>
</dbReference>
<evidence type="ECO:0000256" key="1">
    <source>
        <dbReference type="SAM" id="Phobius"/>
    </source>
</evidence>